<keyword evidence="1" id="KW-1133">Transmembrane helix</keyword>
<keyword evidence="1" id="KW-0472">Membrane</keyword>
<evidence type="ECO:0000313" key="3">
    <source>
        <dbReference type="Proteomes" id="UP000038200"/>
    </source>
</evidence>
<feature type="transmembrane region" description="Helical" evidence="1">
    <location>
        <begin position="80"/>
        <end position="95"/>
    </location>
</feature>
<reference evidence="2 3" key="1">
    <citation type="submission" date="2015-01" db="EMBL/GenBank/DDBJ databases">
        <authorList>
            <person name="Xiang T."/>
            <person name="Song Y."/>
            <person name="Huang L."/>
            <person name="Wang B."/>
            <person name="Wu P."/>
        </authorList>
    </citation>
    <scope>NUCLEOTIDE SEQUENCE [LARGE SCALE GENOMIC DNA]</scope>
    <source>
        <strain evidence="2 3">CcD93</strain>
    </source>
</reference>
<dbReference type="AlphaFoldDB" id="A0A0B7IUA9"/>
<feature type="transmembrane region" description="Helical" evidence="1">
    <location>
        <begin position="30"/>
        <end position="48"/>
    </location>
</feature>
<dbReference type="Proteomes" id="UP000038200">
    <property type="component" value="Unassembled WGS sequence"/>
</dbReference>
<name>A0A0B7IUA9_9FLAO</name>
<proteinExistence type="predicted"/>
<gene>
    <name evidence="2" type="ORF">CCAND93_460021</name>
</gene>
<dbReference type="RefSeq" id="WP_042008378.1">
    <property type="nucleotide sequence ID" value="NZ_CDOL01000235.1"/>
</dbReference>
<keyword evidence="1" id="KW-0812">Transmembrane</keyword>
<feature type="transmembrane region" description="Helical" evidence="1">
    <location>
        <begin position="7"/>
        <end position="24"/>
    </location>
</feature>
<evidence type="ECO:0000313" key="2">
    <source>
        <dbReference type="EMBL" id="CEN53538.1"/>
    </source>
</evidence>
<organism evidence="2 3">
    <name type="scientific">Capnocytophaga canis</name>
    <dbReference type="NCBI Taxonomy" id="1848903"/>
    <lineage>
        <taxon>Bacteria</taxon>
        <taxon>Pseudomonadati</taxon>
        <taxon>Bacteroidota</taxon>
        <taxon>Flavobacteriia</taxon>
        <taxon>Flavobacteriales</taxon>
        <taxon>Flavobacteriaceae</taxon>
        <taxon>Capnocytophaga</taxon>
    </lineage>
</organism>
<accession>A0A0B7IUA9</accession>
<sequence length="105" mass="11935">MKSLLNYLLLCIGLISVVFILSEYEFITKIAFALASMGCLSLFAISFEKQNAQKISFGVFGFVSLLAAAYFISYDEVEKFFIFVIMGSYFCLMSQKPKIYKKKSK</sequence>
<dbReference type="EMBL" id="CDOL01000235">
    <property type="protein sequence ID" value="CEN53538.1"/>
    <property type="molecule type" value="Genomic_DNA"/>
</dbReference>
<evidence type="ECO:0000256" key="1">
    <source>
        <dbReference type="SAM" id="Phobius"/>
    </source>
</evidence>
<protein>
    <submittedName>
        <fullName evidence="2">Uncharacterized protein</fullName>
    </submittedName>
</protein>
<feature type="transmembrane region" description="Helical" evidence="1">
    <location>
        <begin position="55"/>
        <end position="74"/>
    </location>
</feature>